<evidence type="ECO:0000259" key="1">
    <source>
        <dbReference type="Pfam" id="PF05713"/>
    </source>
</evidence>
<dbReference type="EMBL" id="FQZT01000011">
    <property type="protein sequence ID" value="SHJ62521.1"/>
    <property type="molecule type" value="Genomic_DNA"/>
</dbReference>
<dbReference type="InterPro" id="IPR008687">
    <property type="entry name" value="MobC"/>
</dbReference>
<name>A0A1M6KU82_MALRU</name>
<dbReference type="Pfam" id="PF05713">
    <property type="entry name" value="MobC"/>
    <property type="match status" value="1"/>
</dbReference>
<feature type="domain" description="Bacterial mobilisation" evidence="1">
    <location>
        <begin position="111"/>
        <end position="142"/>
    </location>
</feature>
<keyword evidence="3" id="KW-1185">Reference proteome</keyword>
<proteinExistence type="predicted"/>
<protein>
    <submittedName>
        <fullName evidence="2">Mobilisation protein (MobC)</fullName>
    </submittedName>
</protein>
<dbReference type="AlphaFoldDB" id="A0A1M6KU82"/>
<sequence length="172" mass="19808">MPIIKAEVDKEQKTAFRNLAKSQGMTETELLRQMINQATDAAVVDSEEKIERNNRTTISFTEQEFNRLIQRSRADGFSKHTAWIVGLVRTVLFRQPSFSTSEIDVLRESNREIAAIGRNLNQIARAINADFRDESRIKRAEIKAIADSFAVHKKQVFRLIDQSLNRWSVDDE</sequence>
<gene>
    <name evidence="2" type="ORF">SAMN02745165_02800</name>
</gene>
<organism evidence="2 3">
    <name type="scientific">Malonomonas rubra DSM 5091</name>
    <dbReference type="NCBI Taxonomy" id="1122189"/>
    <lineage>
        <taxon>Bacteria</taxon>
        <taxon>Pseudomonadati</taxon>
        <taxon>Thermodesulfobacteriota</taxon>
        <taxon>Desulfuromonadia</taxon>
        <taxon>Desulfuromonadales</taxon>
        <taxon>Geopsychrobacteraceae</taxon>
        <taxon>Malonomonas</taxon>
    </lineage>
</organism>
<accession>A0A1M6KU82</accession>
<evidence type="ECO:0000313" key="3">
    <source>
        <dbReference type="Proteomes" id="UP000184171"/>
    </source>
</evidence>
<dbReference type="Proteomes" id="UP000184171">
    <property type="component" value="Unassembled WGS sequence"/>
</dbReference>
<reference evidence="2 3" key="1">
    <citation type="submission" date="2016-11" db="EMBL/GenBank/DDBJ databases">
        <authorList>
            <person name="Jaros S."/>
            <person name="Januszkiewicz K."/>
            <person name="Wedrychowicz H."/>
        </authorList>
    </citation>
    <scope>NUCLEOTIDE SEQUENCE [LARGE SCALE GENOMIC DNA]</scope>
    <source>
        <strain evidence="2 3">DSM 5091</strain>
    </source>
</reference>
<dbReference type="STRING" id="1122189.SAMN02745165_02800"/>
<dbReference type="RefSeq" id="WP_072909366.1">
    <property type="nucleotide sequence ID" value="NZ_FQZT01000011.1"/>
</dbReference>
<evidence type="ECO:0000313" key="2">
    <source>
        <dbReference type="EMBL" id="SHJ62521.1"/>
    </source>
</evidence>
<dbReference type="OrthoDB" id="3268032at2"/>